<gene>
    <name evidence="1" type="ORF">JOD01_002479</name>
</gene>
<keyword evidence="2" id="KW-1185">Reference proteome</keyword>
<evidence type="ECO:0000313" key="2">
    <source>
        <dbReference type="Proteomes" id="UP000717624"/>
    </source>
</evidence>
<evidence type="ECO:0000313" key="1">
    <source>
        <dbReference type="EMBL" id="MBM7590867.1"/>
    </source>
</evidence>
<dbReference type="Proteomes" id="UP000717624">
    <property type="component" value="Unassembled WGS sequence"/>
</dbReference>
<protein>
    <recommendedName>
        <fullName evidence="3">Tail fiber protein</fullName>
    </recommendedName>
</protein>
<evidence type="ECO:0008006" key="3">
    <source>
        <dbReference type="Google" id="ProtNLM"/>
    </source>
</evidence>
<sequence length="179" mass="18686">MAQLPSTATIKDIIAALQTMEAVNQKADLAAVVGSPAVSTDDVATIITKLQNAKNTLATNINTQGLNTANGSESLSSLAGKVAAIPVKRSANGNLMRQANSTVVTGLGFKPRVVIASTVSSNGNRYSVRALFQDATESTFANAIGGPFEVTLLDTNGFTLKTDASSISFPNPIYWFAYE</sequence>
<accession>A0A939BSL9</accession>
<name>A0A939BSL9_9BACL</name>
<proteinExistence type="predicted"/>
<dbReference type="RefSeq" id="WP_204518617.1">
    <property type="nucleotide sequence ID" value="NZ_BAABIN010000005.1"/>
</dbReference>
<dbReference type="EMBL" id="JAFBEB010000008">
    <property type="protein sequence ID" value="MBM7590867.1"/>
    <property type="molecule type" value="Genomic_DNA"/>
</dbReference>
<organism evidence="1 2">
    <name type="scientific">Brevibacillus fulvus</name>
    <dbReference type="NCBI Taxonomy" id="1125967"/>
    <lineage>
        <taxon>Bacteria</taxon>
        <taxon>Bacillati</taxon>
        <taxon>Bacillota</taxon>
        <taxon>Bacilli</taxon>
        <taxon>Bacillales</taxon>
        <taxon>Paenibacillaceae</taxon>
        <taxon>Brevibacillus</taxon>
    </lineage>
</organism>
<comment type="caution">
    <text evidence="1">The sequence shown here is derived from an EMBL/GenBank/DDBJ whole genome shotgun (WGS) entry which is preliminary data.</text>
</comment>
<dbReference type="AlphaFoldDB" id="A0A939BSL9"/>
<reference evidence="1" key="1">
    <citation type="submission" date="2021-01" db="EMBL/GenBank/DDBJ databases">
        <title>Genomic Encyclopedia of Type Strains, Phase IV (KMG-IV): sequencing the most valuable type-strain genomes for metagenomic binning, comparative biology and taxonomic classification.</title>
        <authorList>
            <person name="Goeker M."/>
        </authorList>
    </citation>
    <scope>NUCLEOTIDE SEQUENCE</scope>
    <source>
        <strain evidence="1">DSM 25523</strain>
    </source>
</reference>